<evidence type="ECO:0000313" key="13">
    <source>
        <dbReference type="EMBL" id="RRQ21463.1"/>
    </source>
</evidence>
<protein>
    <recommendedName>
        <fullName evidence="10">Type II secretion system protein L</fullName>
        <shortName evidence="10">T2SS protein L</shortName>
    </recommendedName>
</protein>
<dbReference type="InterPro" id="IPR043129">
    <property type="entry name" value="ATPase_NBD"/>
</dbReference>
<reference evidence="13 14" key="1">
    <citation type="journal article" date="2010" name="Int. J. Syst. Evol. Microbiol.">
        <title>Thiohalobacter thiocyanaticus gen. nov., sp. nov., a moderately halophilic, sulfur-oxidizing gammaproteobacterium from hypersaline lakes, that utilizes thiocyanate.</title>
        <authorList>
            <person name="Sorokin D.Y."/>
            <person name="Kovaleva O.L."/>
            <person name="Tourova T.P."/>
            <person name="Muyzer G."/>
        </authorList>
    </citation>
    <scope>NUCLEOTIDE SEQUENCE [LARGE SCALE GENOMIC DNA]</scope>
    <source>
        <strain evidence="13 14">Hrh1</strain>
    </source>
</reference>
<dbReference type="Pfam" id="PF05134">
    <property type="entry name" value="T2SSL"/>
    <property type="match status" value="1"/>
</dbReference>
<dbReference type="InterPro" id="IPR024230">
    <property type="entry name" value="GspL_cyto_dom"/>
</dbReference>
<dbReference type="GO" id="GO:0005886">
    <property type="term" value="C:plasma membrane"/>
    <property type="evidence" value="ECO:0007669"/>
    <property type="project" value="UniProtKB-SubCell"/>
</dbReference>
<evidence type="ECO:0000256" key="5">
    <source>
        <dbReference type="ARBA" id="ARBA00022519"/>
    </source>
</evidence>
<keyword evidence="14" id="KW-1185">Reference proteome</keyword>
<dbReference type="SUPFAM" id="SSF53067">
    <property type="entry name" value="Actin-like ATPase domain"/>
    <property type="match status" value="1"/>
</dbReference>
<name>A0A426QI86_9GAMM</name>
<dbReference type="PIRSF" id="PIRSF015761">
    <property type="entry name" value="Protein_L"/>
    <property type="match status" value="1"/>
</dbReference>
<dbReference type="Gene3D" id="3.30.420.380">
    <property type="match status" value="1"/>
</dbReference>
<keyword evidence="3 10" id="KW-0813">Transport</keyword>
<keyword evidence="9" id="KW-0472">Membrane</keyword>
<feature type="domain" description="GspL periplasmic" evidence="12">
    <location>
        <begin position="249"/>
        <end position="402"/>
    </location>
</feature>
<dbReference type="CDD" id="cd24017">
    <property type="entry name" value="ASKHA_T2SSL_N"/>
    <property type="match status" value="1"/>
</dbReference>
<evidence type="ECO:0000256" key="9">
    <source>
        <dbReference type="ARBA" id="ARBA00023136"/>
    </source>
</evidence>
<dbReference type="NCBIfam" id="TIGR01709">
    <property type="entry name" value="typeII_sec_gspL"/>
    <property type="match status" value="1"/>
</dbReference>
<keyword evidence="5" id="KW-0997">Cell inner membrane</keyword>
<dbReference type="AlphaFoldDB" id="A0A426QI86"/>
<proteinExistence type="inferred from homology"/>
<dbReference type="GO" id="GO:0015627">
    <property type="term" value="C:type II protein secretion system complex"/>
    <property type="evidence" value="ECO:0007669"/>
    <property type="project" value="InterPro"/>
</dbReference>
<gene>
    <name evidence="13" type="primary">gspL</name>
    <name evidence="13" type="ORF">D6C00_05595</name>
</gene>
<evidence type="ECO:0000256" key="4">
    <source>
        <dbReference type="ARBA" id="ARBA00022475"/>
    </source>
</evidence>
<dbReference type="GO" id="GO:0009276">
    <property type="term" value="C:Gram-negative-bacterium-type cell wall"/>
    <property type="evidence" value="ECO:0007669"/>
    <property type="project" value="InterPro"/>
</dbReference>
<dbReference type="EMBL" id="QZMU01000001">
    <property type="protein sequence ID" value="RRQ21463.1"/>
    <property type="molecule type" value="Genomic_DNA"/>
</dbReference>
<dbReference type="Pfam" id="PF12693">
    <property type="entry name" value="GspL_C"/>
    <property type="match status" value="1"/>
</dbReference>
<dbReference type="Proteomes" id="UP000287798">
    <property type="component" value="Unassembled WGS sequence"/>
</dbReference>
<evidence type="ECO:0000256" key="10">
    <source>
        <dbReference type="PIRNR" id="PIRNR015761"/>
    </source>
</evidence>
<evidence type="ECO:0000259" key="12">
    <source>
        <dbReference type="Pfam" id="PF12693"/>
    </source>
</evidence>
<comment type="function">
    <text evidence="10">Inner membrane component of the type II secretion system required for the energy-dependent secretion of extracellular factors such as proteases and toxins from the periplasm.</text>
</comment>
<evidence type="ECO:0000256" key="6">
    <source>
        <dbReference type="ARBA" id="ARBA00022692"/>
    </source>
</evidence>
<evidence type="ECO:0000256" key="7">
    <source>
        <dbReference type="ARBA" id="ARBA00022927"/>
    </source>
</evidence>
<comment type="subcellular location">
    <subcellularLocation>
        <location evidence="1">Cell inner membrane</location>
        <topology evidence="1">Single-pass membrane protein</topology>
    </subcellularLocation>
</comment>
<evidence type="ECO:0000313" key="14">
    <source>
        <dbReference type="Proteomes" id="UP000287798"/>
    </source>
</evidence>
<keyword evidence="4" id="KW-1003">Cell membrane</keyword>
<dbReference type="Gene3D" id="3.30.1360.100">
    <property type="entry name" value="General secretion pathway protein M, EpsM"/>
    <property type="match status" value="1"/>
</dbReference>
<dbReference type="GO" id="GO:0015628">
    <property type="term" value="P:protein secretion by the type II secretion system"/>
    <property type="evidence" value="ECO:0007669"/>
    <property type="project" value="InterPro"/>
</dbReference>
<keyword evidence="8" id="KW-1133">Transmembrane helix</keyword>
<feature type="domain" description="GspL cytoplasmic actin-ATPase-like" evidence="11">
    <location>
        <begin position="8"/>
        <end position="191"/>
    </location>
</feature>
<dbReference type="InterPro" id="IPR025691">
    <property type="entry name" value="GspL_pp_dom"/>
</dbReference>
<evidence type="ECO:0000256" key="2">
    <source>
        <dbReference type="ARBA" id="ARBA00005318"/>
    </source>
</evidence>
<sequence length="408" mass="44238">MRTMRETLLIRLADAPEETVEYTVIGADGKLLTQVQRGTPDGLAAQAAGRRVVLVVPGTDVSLFRVEVPTDNRQRMLRAVPYALEEQLADDVDTLHFALGSRAADGRVGVAVAAREQMDQWRAWCDDAGLEPAAWYAETQLLTPVAEAWVGLEDPAAGRLLLRGPGGEGYAIDRDIWPCFAARLGEPRRVRWLAAGSAETELPAVDGLEQETGGWAQSPLEHLAGGLAQSGLINLCQGDYSRQQQLGRLLRPWRAAAGLLAASLLLALVGQFVQLQRLEAREAELTAQIEQLYRDTFPQAQRVVNARHQMEQQLLALRRAQGQDALDFLGLLASSGEVFSAAEGVELQGVGYRDGQLDVQLTARDLQSLDKLKQQLAAGGQLQVEIQSATAGGDRRVEGRLRIAGAST</sequence>
<comment type="caution">
    <text evidence="13">The sequence shown here is derived from an EMBL/GenBank/DDBJ whole genome shotgun (WGS) entry which is preliminary data.</text>
</comment>
<dbReference type="InterPro" id="IPR007812">
    <property type="entry name" value="T2SS_protein-GspL"/>
</dbReference>
<keyword evidence="6" id="KW-0812">Transmembrane</keyword>
<evidence type="ECO:0000256" key="1">
    <source>
        <dbReference type="ARBA" id="ARBA00004377"/>
    </source>
</evidence>
<evidence type="ECO:0000256" key="3">
    <source>
        <dbReference type="ARBA" id="ARBA00022448"/>
    </source>
</evidence>
<accession>A0A426QI86</accession>
<evidence type="ECO:0000259" key="11">
    <source>
        <dbReference type="Pfam" id="PF05134"/>
    </source>
</evidence>
<keyword evidence="7 10" id="KW-0653">Protein transport</keyword>
<evidence type="ECO:0000256" key="8">
    <source>
        <dbReference type="ARBA" id="ARBA00022989"/>
    </source>
</evidence>
<comment type="similarity">
    <text evidence="2 10">Belongs to the GSP L family.</text>
</comment>
<organism evidence="13 14">
    <name type="scientific">Thiohalobacter thiocyanaticus</name>
    <dbReference type="NCBI Taxonomy" id="585455"/>
    <lineage>
        <taxon>Bacteria</taxon>
        <taxon>Pseudomonadati</taxon>
        <taxon>Pseudomonadota</taxon>
        <taxon>Gammaproteobacteria</taxon>
        <taxon>Thiohalobacterales</taxon>
        <taxon>Thiohalobacteraceae</taxon>
        <taxon>Thiohalobacter</taxon>
    </lineage>
</organism>